<dbReference type="AlphaFoldDB" id="A0A1M7FBW1"/>
<evidence type="ECO:0000313" key="2">
    <source>
        <dbReference type="EMBL" id="SHM01554.1"/>
    </source>
</evidence>
<organism evidence="2 3">
    <name type="scientific">Anaerosporobacter mobilis DSM 15930</name>
    <dbReference type="NCBI Taxonomy" id="1120996"/>
    <lineage>
        <taxon>Bacteria</taxon>
        <taxon>Bacillati</taxon>
        <taxon>Bacillota</taxon>
        <taxon>Clostridia</taxon>
        <taxon>Lachnospirales</taxon>
        <taxon>Lachnospiraceae</taxon>
        <taxon>Anaerosporobacter</taxon>
    </lineage>
</organism>
<keyword evidence="1" id="KW-1133">Transmembrane helix</keyword>
<proteinExistence type="predicted"/>
<name>A0A1M7FBW1_9FIRM</name>
<feature type="transmembrane region" description="Helical" evidence="1">
    <location>
        <begin position="110"/>
        <end position="131"/>
    </location>
</feature>
<keyword evidence="3" id="KW-1185">Reference proteome</keyword>
<keyword evidence="1" id="KW-0472">Membrane</keyword>
<gene>
    <name evidence="2" type="ORF">SAMN02746066_00543</name>
</gene>
<feature type="transmembrane region" description="Helical" evidence="1">
    <location>
        <begin position="82"/>
        <end position="103"/>
    </location>
</feature>
<accession>A0A1M7FBW1</accession>
<sequence length="179" mass="20248">MVLIITLVQKLFETGNYIEQVSYQPVDMSFREGLFYYGKRILVFLILAWWPIHKGQLYVIAPPLIVTFIEFTNVKAKLRVQYTKIIVIVGIAAVIGTISRLYLYESQGVSLTVCTLLIVISMLLFFSFYNISFPPAGAIGMLPLILKLEGLIYYPILVVLGCLILVAAAMICFREEIKV</sequence>
<dbReference type="Proteomes" id="UP000184038">
    <property type="component" value="Unassembled WGS sequence"/>
</dbReference>
<reference evidence="2 3" key="1">
    <citation type="submission" date="2016-11" db="EMBL/GenBank/DDBJ databases">
        <authorList>
            <person name="Jaros S."/>
            <person name="Januszkiewicz K."/>
            <person name="Wedrychowicz H."/>
        </authorList>
    </citation>
    <scope>NUCLEOTIDE SEQUENCE [LARGE SCALE GENOMIC DNA]</scope>
    <source>
        <strain evidence="2 3">DSM 15930</strain>
    </source>
</reference>
<feature type="transmembrane region" description="Helical" evidence="1">
    <location>
        <begin position="34"/>
        <end position="50"/>
    </location>
</feature>
<dbReference type="EMBL" id="FRCP01000005">
    <property type="protein sequence ID" value="SHM01554.1"/>
    <property type="molecule type" value="Genomic_DNA"/>
</dbReference>
<keyword evidence="1" id="KW-0812">Transmembrane</keyword>
<protein>
    <submittedName>
        <fullName evidence="2">HPP family</fullName>
    </submittedName>
</protein>
<evidence type="ECO:0000256" key="1">
    <source>
        <dbReference type="SAM" id="Phobius"/>
    </source>
</evidence>
<feature type="transmembrane region" description="Helical" evidence="1">
    <location>
        <begin position="151"/>
        <end position="173"/>
    </location>
</feature>
<evidence type="ECO:0000313" key="3">
    <source>
        <dbReference type="Proteomes" id="UP000184038"/>
    </source>
</evidence>